<dbReference type="Proteomes" id="UP000253551">
    <property type="component" value="Unassembled WGS sequence"/>
</dbReference>
<evidence type="ECO:0000256" key="2">
    <source>
        <dbReference type="SAM" id="MobiDB-lite"/>
    </source>
</evidence>
<dbReference type="InterPro" id="IPR007763">
    <property type="entry name" value="NDUFA12"/>
</dbReference>
<dbReference type="AlphaFoldDB" id="A0A367KXE5"/>
<sequence length="163" mass="19380">MSRPASLFQKISSTYKTSRFPWKKHALIGYDLSGNEYWDCPNPLGGRMKRWVQMKDIDNNDYTVFNQNLLPVQWQAWLRHTRQVPPTIVELVQEEKRKQIVLQRAKTLDEEWEQRKLQLQEQKERERLLEEDKDKKVEAKTTEPSGHGETFAPGEWNPVSSKR</sequence>
<gene>
    <name evidence="3" type="ORF">CU098_010495</name>
</gene>
<comment type="caution">
    <text evidence="3">The sequence shown here is derived from an EMBL/GenBank/DDBJ whole genome shotgun (WGS) entry which is preliminary data.</text>
</comment>
<dbReference type="GO" id="GO:0032981">
    <property type="term" value="P:mitochondrial respiratory chain complex I assembly"/>
    <property type="evidence" value="ECO:0007669"/>
    <property type="project" value="TreeGrafter"/>
</dbReference>
<name>A0A367KXE5_RHIST</name>
<organism evidence="3 4">
    <name type="scientific">Rhizopus stolonifer</name>
    <name type="common">Rhizopus nigricans</name>
    <dbReference type="NCBI Taxonomy" id="4846"/>
    <lineage>
        <taxon>Eukaryota</taxon>
        <taxon>Fungi</taxon>
        <taxon>Fungi incertae sedis</taxon>
        <taxon>Mucoromycota</taxon>
        <taxon>Mucoromycotina</taxon>
        <taxon>Mucoromycetes</taxon>
        <taxon>Mucorales</taxon>
        <taxon>Mucorineae</taxon>
        <taxon>Rhizopodaceae</taxon>
        <taxon>Rhizopus</taxon>
    </lineage>
</organism>
<dbReference type="PANTHER" id="PTHR32470:SF2">
    <property type="entry name" value="NADH DEHYDROGENASE [UBIQUINONE] 1 ALPHA SUBCOMPLEX ASSEMBLY FACTOR 2"/>
    <property type="match status" value="1"/>
</dbReference>
<comment type="similarity">
    <text evidence="1">Belongs to the complex I NDUFA12 subunit family.</text>
</comment>
<keyword evidence="4" id="KW-1185">Reference proteome</keyword>
<evidence type="ECO:0000256" key="1">
    <source>
        <dbReference type="ARBA" id="ARBA00007355"/>
    </source>
</evidence>
<feature type="region of interest" description="Disordered" evidence="2">
    <location>
        <begin position="124"/>
        <end position="163"/>
    </location>
</feature>
<evidence type="ECO:0000313" key="4">
    <source>
        <dbReference type="Proteomes" id="UP000253551"/>
    </source>
</evidence>
<accession>A0A367KXE5</accession>
<dbReference type="GO" id="GO:0045271">
    <property type="term" value="C:respiratory chain complex I"/>
    <property type="evidence" value="ECO:0007669"/>
    <property type="project" value="InterPro"/>
</dbReference>
<dbReference type="GO" id="GO:0005739">
    <property type="term" value="C:mitochondrion"/>
    <property type="evidence" value="ECO:0007669"/>
    <property type="project" value="TreeGrafter"/>
</dbReference>
<dbReference type="OrthoDB" id="10255576at2759"/>
<dbReference type="EMBL" id="PJQM01000090">
    <property type="protein sequence ID" value="RCI06770.1"/>
    <property type="molecule type" value="Genomic_DNA"/>
</dbReference>
<reference evidence="3 4" key="1">
    <citation type="journal article" date="2018" name="G3 (Bethesda)">
        <title>Phylogenetic and Phylogenomic Definition of Rhizopus Species.</title>
        <authorList>
            <person name="Gryganskyi A.P."/>
            <person name="Golan J."/>
            <person name="Dolatabadi S."/>
            <person name="Mondo S."/>
            <person name="Robb S."/>
            <person name="Idnurm A."/>
            <person name="Muszewska A."/>
            <person name="Steczkiewicz K."/>
            <person name="Masonjones S."/>
            <person name="Liao H.L."/>
            <person name="Gajdeczka M.T."/>
            <person name="Anike F."/>
            <person name="Vuek A."/>
            <person name="Anishchenko I.M."/>
            <person name="Voigt K."/>
            <person name="de Hoog G.S."/>
            <person name="Smith M.E."/>
            <person name="Heitman J."/>
            <person name="Vilgalys R."/>
            <person name="Stajich J.E."/>
        </authorList>
    </citation>
    <scope>NUCLEOTIDE SEQUENCE [LARGE SCALE GENOMIC DNA]</scope>
    <source>
        <strain evidence="3 4">LSU 92-RS-03</strain>
    </source>
</reference>
<dbReference type="STRING" id="4846.A0A367KXE5"/>
<dbReference type="PANTHER" id="PTHR32470">
    <property type="entry name" value="ADH DEHYDROGENASE [UBIQUINONE] 1 ALPHA SUBCOMPLEX ASSEMBLY FACTOR 2"/>
    <property type="match status" value="1"/>
</dbReference>
<protein>
    <recommendedName>
        <fullName evidence="5">NADH dehydrogenase [ubiquinone] 1 alpha subcomplex subunit</fullName>
    </recommendedName>
</protein>
<evidence type="ECO:0000313" key="3">
    <source>
        <dbReference type="EMBL" id="RCI06770.1"/>
    </source>
</evidence>
<dbReference type="InterPro" id="IPR052618">
    <property type="entry name" value="ComplexI_NDUFA12"/>
</dbReference>
<feature type="compositionally biased region" description="Basic and acidic residues" evidence="2">
    <location>
        <begin position="124"/>
        <end position="141"/>
    </location>
</feature>
<proteinExistence type="inferred from homology"/>
<evidence type="ECO:0008006" key="5">
    <source>
        <dbReference type="Google" id="ProtNLM"/>
    </source>
</evidence>
<dbReference type="Pfam" id="PF05071">
    <property type="entry name" value="NDUFA12"/>
    <property type="match status" value="1"/>
</dbReference>